<dbReference type="HOGENOM" id="CLU_019171_0_0_7"/>
<reference evidence="2 3" key="1">
    <citation type="journal article" date="2009" name="Stand. Genomic Sci.">
        <title>Complete genome sequence of Desulfomicrobium baculatum type strain (X).</title>
        <authorList>
            <person name="Copeland A."/>
            <person name="Spring S."/>
            <person name="Goker M."/>
            <person name="Schneider S."/>
            <person name="Lapidus A."/>
            <person name="Del Rio T.G."/>
            <person name="Tice H."/>
            <person name="Cheng J.F."/>
            <person name="Chen F."/>
            <person name="Nolan M."/>
            <person name="Bruce D."/>
            <person name="Goodwin L."/>
            <person name="Pitluck S."/>
            <person name="Ivanova N."/>
            <person name="Mavrommatis K."/>
            <person name="Ovchinnikova G."/>
            <person name="Pati A."/>
            <person name="Chen A."/>
            <person name="Palaniappan K."/>
            <person name="Land M."/>
            <person name="Hauser L."/>
            <person name="Chang Y.J."/>
            <person name="Jeffries C.C."/>
            <person name="Meincke L."/>
            <person name="Sims D."/>
            <person name="Brettin T."/>
            <person name="Detter J.C."/>
            <person name="Han C."/>
            <person name="Chain P."/>
            <person name="Bristow J."/>
            <person name="Eisen J.A."/>
            <person name="Markowitz V."/>
            <person name="Hugenholtz P."/>
            <person name="Kyrpides N.C."/>
            <person name="Klenk H.P."/>
            <person name="Lucas S."/>
        </authorList>
    </citation>
    <scope>NUCLEOTIDE SEQUENCE [LARGE SCALE GENOMIC DNA]</scope>
    <source>
        <strain evidence="3">DSM 4028 / VKM B-1378 / X</strain>
    </source>
</reference>
<gene>
    <name evidence="2" type="ordered locus">Dbac_0659</name>
</gene>
<feature type="transmembrane region" description="Helical" evidence="1">
    <location>
        <begin position="116"/>
        <end position="138"/>
    </location>
</feature>
<dbReference type="eggNOG" id="ENOG5032R7W">
    <property type="taxonomic scope" value="Bacteria"/>
</dbReference>
<protein>
    <recommendedName>
        <fullName evidence="4">DUF2868 domain-containing protein</fullName>
    </recommendedName>
</protein>
<accession>C7LN12</accession>
<dbReference type="KEGG" id="dba:Dbac_0659"/>
<name>C7LN12_DESBD</name>
<evidence type="ECO:0000313" key="3">
    <source>
        <dbReference type="Proteomes" id="UP000002216"/>
    </source>
</evidence>
<keyword evidence="1" id="KW-1133">Transmembrane helix</keyword>
<dbReference type="InterPro" id="IPR021296">
    <property type="entry name" value="DUF2868"/>
</dbReference>
<dbReference type="Proteomes" id="UP000002216">
    <property type="component" value="Chromosome"/>
</dbReference>
<proteinExistence type="predicted"/>
<organism evidence="2 3">
    <name type="scientific">Desulfomicrobium baculatum (strain DSM 4028 / VKM B-1378 / X)</name>
    <name type="common">Desulfovibrio baculatus</name>
    <dbReference type="NCBI Taxonomy" id="525897"/>
    <lineage>
        <taxon>Bacteria</taxon>
        <taxon>Pseudomonadati</taxon>
        <taxon>Thermodesulfobacteriota</taxon>
        <taxon>Desulfovibrionia</taxon>
        <taxon>Desulfovibrionales</taxon>
        <taxon>Desulfomicrobiaceae</taxon>
        <taxon>Desulfomicrobium</taxon>
    </lineage>
</organism>
<sequence length="502" mass="55062">MLVRLLVMKHGMRLGDYLDLEWFLEKDRILAPGEILDRDRKIGLAAKAEAVPLKLHAAYWLEHRRRADAGGLPSRSLRSVLVVLRLVFGFGGLLAGISLVRALLLYSGVQPVNVSVFLLLAVFPQAGLSLLAAGLLALRRLRRNEFHIPLHFVFDFIWRRPGKLSPQAGFIRALFLQRGWPARMLGWESLRIMHLGGVCVAFGSASGLALSVAVTDLAFGWQSTLQVGAQGMHSLVSTLSAPWSWLPATWGLVPTLVQIEGSRIILKDGIEALASADLIAWWPFLCMCLMVYALLPRFLLLVSAHWMLRRAEQRFVHPDLGRILDRMQAPLLGSARAGETPSAPLPLGVKPAAGAEQSGLQPQGNVGCVLVLPPELVGRIGDDLLFDLTRRVCGYPAGRIISATLDPDDVRQVLEDCAGLDWAGGFERFVVLVEAWQPPIRENLQALTLLGQADGRRLILVFCGRPSGGNWLTAPDDAEREVWTDAIARLAPLRVDIFGATT</sequence>
<keyword evidence="1" id="KW-0812">Transmembrane</keyword>
<dbReference type="AlphaFoldDB" id="C7LN12"/>
<dbReference type="STRING" id="525897.Dbac_0659"/>
<dbReference type="Pfam" id="PF11067">
    <property type="entry name" value="DUF2868"/>
    <property type="match status" value="1"/>
</dbReference>
<dbReference type="EMBL" id="CP001629">
    <property type="protein sequence ID" value="ACU88782.1"/>
    <property type="molecule type" value="Genomic_DNA"/>
</dbReference>
<evidence type="ECO:0008006" key="4">
    <source>
        <dbReference type="Google" id="ProtNLM"/>
    </source>
</evidence>
<dbReference type="RefSeq" id="WP_015772882.1">
    <property type="nucleotide sequence ID" value="NC_013173.1"/>
</dbReference>
<evidence type="ECO:0000256" key="1">
    <source>
        <dbReference type="SAM" id="Phobius"/>
    </source>
</evidence>
<feature type="transmembrane region" description="Helical" evidence="1">
    <location>
        <begin position="279"/>
        <end position="300"/>
    </location>
</feature>
<evidence type="ECO:0000313" key="2">
    <source>
        <dbReference type="EMBL" id="ACU88782.1"/>
    </source>
</evidence>
<keyword evidence="1" id="KW-0472">Membrane</keyword>
<feature type="transmembrane region" description="Helical" evidence="1">
    <location>
        <begin position="192"/>
        <end position="214"/>
    </location>
</feature>
<feature type="transmembrane region" description="Helical" evidence="1">
    <location>
        <begin position="82"/>
        <end position="104"/>
    </location>
</feature>
<keyword evidence="3" id="KW-1185">Reference proteome</keyword>